<dbReference type="EMBL" id="LGKG01000207">
    <property type="protein sequence ID" value="KPC58400.1"/>
    <property type="molecule type" value="Genomic_DNA"/>
</dbReference>
<evidence type="ECO:0000313" key="1">
    <source>
        <dbReference type="EMBL" id="KPC58400.1"/>
    </source>
</evidence>
<dbReference type="RefSeq" id="WP_053928153.1">
    <property type="nucleotide sequence ID" value="NZ_LGKG01000207.1"/>
</dbReference>
<organism evidence="1 2">
    <name type="scientific">Streptomyces chattanoogensis</name>
    <dbReference type="NCBI Taxonomy" id="66876"/>
    <lineage>
        <taxon>Bacteria</taxon>
        <taxon>Bacillati</taxon>
        <taxon>Actinomycetota</taxon>
        <taxon>Actinomycetes</taxon>
        <taxon>Kitasatosporales</taxon>
        <taxon>Streptomycetaceae</taxon>
        <taxon>Streptomyces</taxon>
    </lineage>
</organism>
<dbReference type="PATRIC" id="fig|66876.3.peg.8519"/>
<comment type="caution">
    <text evidence="1">The sequence shown here is derived from an EMBL/GenBank/DDBJ whole genome shotgun (WGS) entry which is preliminary data.</text>
</comment>
<protein>
    <submittedName>
        <fullName evidence="1">Uncharacterized protein</fullName>
    </submittedName>
</protein>
<accession>A0A0N0GUV6</accession>
<name>A0A0N0GUV6_9ACTN</name>
<gene>
    <name evidence="1" type="ORF">ADL29_38800</name>
</gene>
<proteinExistence type="predicted"/>
<reference evidence="2" key="1">
    <citation type="submission" date="2015-07" db="EMBL/GenBank/DDBJ databases">
        <authorList>
            <person name="Ju K.-S."/>
            <person name="Doroghazi J.R."/>
            <person name="Metcalf W.W."/>
        </authorList>
    </citation>
    <scope>NUCLEOTIDE SEQUENCE [LARGE SCALE GENOMIC DNA]</scope>
    <source>
        <strain evidence="2">NRRL ISP-5002</strain>
    </source>
</reference>
<evidence type="ECO:0000313" key="2">
    <source>
        <dbReference type="Proteomes" id="UP000037982"/>
    </source>
</evidence>
<keyword evidence="2" id="KW-1185">Reference proteome</keyword>
<sequence length="92" mass="10722">MWSGRHDDYFELTGQAIAEEIERRRSIQRAKAVKFSREQVELSRKIAHETEAVELERLAVLGQIPQAEYKARMAALEDHADERTWQETPDTP</sequence>
<dbReference type="Proteomes" id="UP000037982">
    <property type="component" value="Unassembled WGS sequence"/>
</dbReference>
<dbReference type="AlphaFoldDB" id="A0A0N0GUV6"/>